<feature type="compositionally biased region" description="Basic and acidic residues" evidence="15">
    <location>
        <begin position="750"/>
        <end position="760"/>
    </location>
</feature>
<dbReference type="GO" id="GO:0008270">
    <property type="term" value="F:zinc ion binding"/>
    <property type="evidence" value="ECO:0007669"/>
    <property type="project" value="UniProtKB-KW"/>
</dbReference>
<protein>
    <submittedName>
        <fullName evidence="19">Uncharacterized protein</fullName>
    </submittedName>
</protein>
<dbReference type="PANTHER" id="PTHR45854:SF3">
    <property type="entry name" value="ARFGAP WITH SH3 DOMAIN, ANK REPEAT AND PH DOMAIN-CONTAINING PROTEIN"/>
    <property type="match status" value="1"/>
</dbReference>
<feature type="domain" description="Arf-GAP" evidence="18">
    <location>
        <begin position="423"/>
        <end position="542"/>
    </location>
</feature>
<dbReference type="Gene3D" id="1.10.220.150">
    <property type="entry name" value="Arf GTPase activating protein"/>
    <property type="match status" value="1"/>
</dbReference>
<dbReference type="Gene3D" id="1.25.40.950">
    <property type="match status" value="1"/>
</dbReference>
<dbReference type="PROSITE" id="PS50002">
    <property type="entry name" value="SH3"/>
    <property type="match status" value="1"/>
</dbReference>
<evidence type="ECO:0000256" key="14">
    <source>
        <dbReference type="PROSITE-ProRule" id="PRU00288"/>
    </source>
</evidence>
<evidence type="ECO:0000256" key="6">
    <source>
        <dbReference type="ARBA" id="ARBA00022723"/>
    </source>
</evidence>
<proteinExistence type="predicted"/>
<dbReference type="InterPro" id="IPR038508">
    <property type="entry name" value="ArfGAP_dom_sf"/>
</dbReference>
<dbReference type="SUPFAM" id="SSF48403">
    <property type="entry name" value="Ankyrin repeat"/>
    <property type="match status" value="1"/>
</dbReference>
<reference evidence="20" key="1">
    <citation type="submission" date="2015-02" db="EMBL/GenBank/DDBJ databases">
        <title>Genome sequencing for Strongylocentrotus purpuratus.</title>
        <authorList>
            <person name="Murali S."/>
            <person name="Liu Y."/>
            <person name="Vee V."/>
            <person name="English A."/>
            <person name="Wang M."/>
            <person name="Skinner E."/>
            <person name="Han Y."/>
            <person name="Muzny D.M."/>
            <person name="Worley K.C."/>
            <person name="Gibbs R.A."/>
        </authorList>
    </citation>
    <scope>NUCLEOTIDE SEQUENCE</scope>
</reference>
<dbReference type="EnsemblMetazoa" id="XM_030974261">
    <property type="protein sequence ID" value="XP_030830121"/>
    <property type="gene ID" value="LOC577726"/>
</dbReference>
<dbReference type="Pfam" id="PF01412">
    <property type="entry name" value="ArfGap"/>
    <property type="match status" value="1"/>
</dbReference>
<dbReference type="FunFam" id="1.10.220.150:FF:000009">
    <property type="entry name" value="stromal membrane-associated protein 1 isoform X1"/>
    <property type="match status" value="1"/>
</dbReference>
<accession>A0A7M7N2B5</accession>
<dbReference type="SUPFAM" id="SSF103657">
    <property type="entry name" value="BAR/IMD domain-like"/>
    <property type="match status" value="1"/>
</dbReference>
<evidence type="ECO:0000256" key="4">
    <source>
        <dbReference type="ARBA" id="ARBA00022468"/>
    </source>
</evidence>
<dbReference type="PANTHER" id="PTHR45854">
    <property type="entry name" value="ASAP FAMILY MEMBER"/>
    <property type="match status" value="1"/>
</dbReference>
<dbReference type="PRINTS" id="PR00452">
    <property type="entry name" value="SH3DOMAIN"/>
</dbReference>
<dbReference type="InterPro" id="IPR001849">
    <property type="entry name" value="PH_domain"/>
</dbReference>
<dbReference type="SUPFAM" id="SSF57863">
    <property type="entry name" value="ArfGap/RecO-like zinc finger"/>
    <property type="match status" value="1"/>
</dbReference>
<feature type="compositionally biased region" description="Polar residues" evidence="15">
    <location>
        <begin position="919"/>
        <end position="950"/>
    </location>
</feature>
<dbReference type="GeneID" id="577726"/>
<evidence type="ECO:0000259" key="17">
    <source>
        <dbReference type="PROSITE" id="PS50003"/>
    </source>
</evidence>
<dbReference type="PRINTS" id="PR00405">
    <property type="entry name" value="REVINTRACTNG"/>
</dbReference>
<dbReference type="FunFam" id="1.25.40.20:FF:000006">
    <property type="entry name" value="Arf-GAP with SH3 domain, ANK repeat and PH domain-containing protein 2"/>
    <property type="match status" value="1"/>
</dbReference>
<evidence type="ECO:0000256" key="7">
    <source>
        <dbReference type="ARBA" id="ARBA00022737"/>
    </source>
</evidence>
<dbReference type="GO" id="GO:0005096">
    <property type="term" value="F:GTPase activator activity"/>
    <property type="evidence" value="ECO:0007669"/>
    <property type="project" value="UniProtKB-KW"/>
</dbReference>
<dbReference type="GO" id="GO:0005737">
    <property type="term" value="C:cytoplasm"/>
    <property type="evidence" value="ECO:0007669"/>
    <property type="project" value="UniProtKB-SubCell"/>
</dbReference>
<dbReference type="FunFam" id="2.30.30.40:FF:000012">
    <property type="entry name" value="Arf-GAP with SH3 domain, ANK repeat and PH domain-containing protein 2"/>
    <property type="match status" value="1"/>
</dbReference>
<dbReference type="InterPro" id="IPR035836">
    <property type="entry name" value="ASAP1-like_SH3"/>
</dbReference>
<dbReference type="SUPFAM" id="SSF50044">
    <property type="entry name" value="SH3-domain"/>
    <property type="match status" value="1"/>
</dbReference>
<comment type="subcellular location">
    <subcellularLocation>
        <location evidence="2">Cytoplasm</location>
    </subcellularLocation>
    <subcellularLocation>
        <location evidence="1">Membrane</location>
    </subcellularLocation>
</comment>
<evidence type="ECO:0000256" key="11">
    <source>
        <dbReference type="ARBA" id="ARBA00023136"/>
    </source>
</evidence>
<keyword evidence="6" id="KW-0479">Metal-binding</keyword>
<dbReference type="PROSITE" id="PS50115">
    <property type="entry name" value="ARFGAP"/>
    <property type="match status" value="1"/>
</dbReference>
<dbReference type="PROSITE" id="PS50088">
    <property type="entry name" value="ANK_REPEAT"/>
    <property type="match status" value="1"/>
</dbReference>
<evidence type="ECO:0000256" key="12">
    <source>
        <dbReference type="PROSITE-ProRule" id="PRU00023"/>
    </source>
</evidence>
<feature type="compositionally biased region" description="Low complexity" evidence="15">
    <location>
        <begin position="954"/>
        <end position="966"/>
    </location>
</feature>
<dbReference type="InterPro" id="IPR011993">
    <property type="entry name" value="PH-like_dom_sf"/>
</dbReference>
<dbReference type="InterPro" id="IPR043593">
    <property type="entry name" value="ASAP"/>
</dbReference>
<dbReference type="SMART" id="SM00326">
    <property type="entry name" value="SH3"/>
    <property type="match status" value="1"/>
</dbReference>
<feature type="region of interest" description="Disordered" evidence="15">
    <location>
        <begin position="784"/>
        <end position="982"/>
    </location>
</feature>
<evidence type="ECO:0000313" key="20">
    <source>
        <dbReference type="Proteomes" id="UP000007110"/>
    </source>
</evidence>
<feature type="region of interest" description="Disordered" evidence="15">
    <location>
        <begin position="748"/>
        <end position="767"/>
    </location>
</feature>
<dbReference type="CDD" id="cd07604">
    <property type="entry name" value="BAR_ASAPs"/>
    <property type="match status" value="1"/>
</dbReference>
<dbReference type="InterPro" id="IPR027267">
    <property type="entry name" value="AH/BAR_dom_sf"/>
</dbReference>
<dbReference type="InterPro" id="IPR037278">
    <property type="entry name" value="ARFGAP/RecO"/>
</dbReference>
<keyword evidence="5" id="KW-0963">Cytoplasm</keyword>
<feature type="compositionally biased region" description="Pro residues" evidence="15">
    <location>
        <begin position="887"/>
        <end position="900"/>
    </location>
</feature>
<dbReference type="RefSeq" id="XP_030830121.1">
    <property type="nucleotide sequence ID" value="XM_030974261.1"/>
</dbReference>
<feature type="compositionally biased region" description="Basic residues" evidence="15">
    <location>
        <begin position="784"/>
        <end position="802"/>
    </location>
</feature>
<dbReference type="SUPFAM" id="SSF50729">
    <property type="entry name" value="PH domain-like"/>
    <property type="match status" value="1"/>
</dbReference>
<keyword evidence="8 14" id="KW-0863">Zinc-finger</keyword>
<dbReference type="SMART" id="SM00105">
    <property type="entry name" value="ArfGap"/>
    <property type="match status" value="1"/>
</dbReference>
<dbReference type="InterPro" id="IPR036028">
    <property type="entry name" value="SH3-like_dom_sf"/>
</dbReference>
<evidence type="ECO:0000256" key="15">
    <source>
        <dbReference type="SAM" id="MobiDB-lite"/>
    </source>
</evidence>
<evidence type="ECO:0000256" key="8">
    <source>
        <dbReference type="ARBA" id="ARBA00022771"/>
    </source>
</evidence>
<keyword evidence="20" id="KW-1185">Reference proteome</keyword>
<reference evidence="19" key="2">
    <citation type="submission" date="2021-01" db="UniProtKB">
        <authorList>
            <consortium name="EnsemblMetazoa"/>
        </authorList>
    </citation>
    <scope>IDENTIFICATION</scope>
</reference>
<dbReference type="SMART" id="SM00248">
    <property type="entry name" value="ANK"/>
    <property type="match status" value="2"/>
</dbReference>
<feature type="repeat" description="ANK" evidence="12">
    <location>
        <begin position="616"/>
        <end position="648"/>
    </location>
</feature>
<feature type="compositionally biased region" description="Polar residues" evidence="15">
    <location>
        <begin position="715"/>
        <end position="734"/>
    </location>
</feature>
<organism evidence="19 20">
    <name type="scientific">Strongylocentrotus purpuratus</name>
    <name type="common">Purple sea urchin</name>
    <dbReference type="NCBI Taxonomy" id="7668"/>
    <lineage>
        <taxon>Eukaryota</taxon>
        <taxon>Metazoa</taxon>
        <taxon>Echinodermata</taxon>
        <taxon>Eleutherozoa</taxon>
        <taxon>Echinozoa</taxon>
        <taxon>Echinoidea</taxon>
        <taxon>Euechinoidea</taxon>
        <taxon>Echinacea</taxon>
        <taxon>Camarodonta</taxon>
        <taxon>Echinidea</taxon>
        <taxon>Strongylocentrotidae</taxon>
        <taxon>Strongylocentrotus</taxon>
    </lineage>
</organism>
<evidence type="ECO:0000256" key="13">
    <source>
        <dbReference type="PROSITE-ProRule" id="PRU00192"/>
    </source>
</evidence>
<dbReference type="Proteomes" id="UP000007110">
    <property type="component" value="Unassembled WGS sequence"/>
</dbReference>
<dbReference type="Pfam" id="PF16746">
    <property type="entry name" value="BAR_3"/>
    <property type="match status" value="1"/>
</dbReference>
<dbReference type="Gene3D" id="1.20.1270.60">
    <property type="entry name" value="Arfaptin homology (AH) domain/BAR domain"/>
    <property type="match status" value="1"/>
</dbReference>
<name>A0A7M7N2B5_STRPU</name>
<dbReference type="Gene3D" id="2.30.29.30">
    <property type="entry name" value="Pleckstrin-homology domain (PH domain)/Phosphotyrosine-binding domain (PTB)"/>
    <property type="match status" value="1"/>
</dbReference>
<evidence type="ECO:0000256" key="9">
    <source>
        <dbReference type="ARBA" id="ARBA00022833"/>
    </source>
</evidence>
<feature type="domain" description="PH" evidence="17">
    <location>
        <begin position="303"/>
        <end position="397"/>
    </location>
</feature>
<dbReference type="PROSITE" id="PS50297">
    <property type="entry name" value="ANK_REP_REGION"/>
    <property type="match status" value="1"/>
</dbReference>
<dbReference type="SMART" id="SM00233">
    <property type="entry name" value="PH"/>
    <property type="match status" value="1"/>
</dbReference>
<keyword evidence="10 12" id="KW-0040">ANK repeat</keyword>
<evidence type="ECO:0000259" key="16">
    <source>
        <dbReference type="PROSITE" id="PS50002"/>
    </source>
</evidence>
<feature type="compositionally biased region" description="Low complexity" evidence="15">
    <location>
        <begin position="851"/>
        <end position="861"/>
    </location>
</feature>
<dbReference type="InterPro" id="IPR004148">
    <property type="entry name" value="BAR_dom"/>
</dbReference>
<feature type="domain" description="SH3" evidence="16">
    <location>
        <begin position="977"/>
        <end position="1038"/>
    </location>
</feature>
<dbReference type="PROSITE" id="PS50003">
    <property type="entry name" value="PH_DOMAIN"/>
    <property type="match status" value="1"/>
</dbReference>
<dbReference type="Pfam" id="PF00018">
    <property type="entry name" value="SH3_1"/>
    <property type="match status" value="1"/>
</dbReference>
<dbReference type="CDD" id="cd11821">
    <property type="entry name" value="SH3_ASAP"/>
    <property type="match status" value="1"/>
</dbReference>
<dbReference type="InterPro" id="IPR036770">
    <property type="entry name" value="Ankyrin_rpt-contain_sf"/>
</dbReference>
<evidence type="ECO:0000256" key="1">
    <source>
        <dbReference type="ARBA" id="ARBA00004370"/>
    </source>
</evidence>
<keyword evidence="11" id="KW-0472">Membrane</keyword>
<dbReference type="CDD" id="cd08834">
    <property type="entry name" value="ArfGap_ASAP"/>
    <property type="match status" value="1"/>
</dbReference>
<evidence type="ECO:0000256" key="5">
    <source>
        <dbReference type="ARBA" id="ARBA00022490"/>
    </source>
</evidence>
<dbReference type="Pfam" id="PF00169">
    <property type="entry name" value="PH"/>
    <property type="match status" value="1"/>
</dbReference>
<dbReference type="Pfam" id="PF12796">
    <property type="entry name" value="Ank_2"/>
    <property type="match status" value="1"/>
</dbReference>
<dbReference type="Gene3D" id="1.25.40.20">
    <property type="entry name" value="Ankyrin repeat-containing domain"/>
    <property type="match status" value="1"/>
</dbReference>
<sequence>MPDTITVAEFLAETTDDISSPTTSNFVARMGACRNVVSALEETLDTDRSGLNKMRKSIKAIYNTGNTYVGNLLSFSENLEKLGSNSLTREREPDLGAAFLKFSVVTKELAALLKNLVQNINNIIMFPLDSLLKGDLKGQKGDLKKPFEKAWKDYESKYSKIEREKKQQAKDAGLIRQVVSGPEVAEEMEKERRMFQLQMCEYLFKVNEIKAKKGAELVQHLVEYYRAENSYFRDGLKTVEHFQSYIDELSSHVSKIKARQDEERRQLLELKLTLKNSLNIEKETPPEKQGYSLHQLETNNEVGTEKTGYLHKRTEGLRKVYQKRKCDVCDGYLQISHSTPSRAPAKLNLLTCQVKPSPEESSRKYFDLVAQDRTYHFMADTEEEAEEWISVLNNSKKFALEAVFNEGSSPSEVANRGLQDLTQSIVKEVKRLPGNNICCDCTAADPQWLSTNLGILTCIECSGVHREMGVHISRVQSLELDRLSTAQLLLAITVGNEDFNEVYEATLEGNKPTHTSSMDTRKEFIRAKYEKKKFVLKTAAQPSQLLFDLRQAVLLSEIIQVLRVFAEGVDLVAPLPNVAGNKTALHLAVEQQDDVNLHIVDFIIQNTTVADQQMTDGNTALHLAAKYDKVECVKLLLRGSANIEILNKAKETALDIAIKCGNNQCEDVLRSATSGKVTQCEHVEFCWGMMGNEDGVDFSDDDLDDREKKPLQSPRRPNSRPQTLPNSPVSTLPRSSRDRFSDMLMANVNKGDHSTSDKLKMPPPPIPPRRMMFCLPFGHHHHWSYSGSHRRGRRAASVKKKAPPPPVDLGHKRTSSDPHAFNSTPPKPPERITSIRDQATLGTEVPEAAKPSDSTSSSSSSAPPPIPKSNSQVEQMKQFLASRPELLPRPPSVDSPPAIPPKKYLTSDSNGTAMGASSRPGSQASFHSNSRPNSQQDLPTTPGSRSQSRHGSSTDDASSSKSSSSGPPTPAPRGAKTRPKRVRALYDCQADYQDELTFEEGETILVTGEADAEWWIGEIEGKPSRRGVFPVCFVHVID</sequence>
<dbReference type="InterPro" id="IPR001164">
    <property type="entry name" value="ArfGAP_dom"/>
</dbReference>
<keyword evidence="7" id="KW-0677">Repeat</keyword>
<keyword evidence="4" id="KW-0343">GTPase activation</keyword>
<dbReference type="InterPro" id="IPR001452">
    <property type="entry name" value="SH3_domain"/>
</dbReference>
<dbReference type="Gene3D" id="2.30.30.40">
    <property type="entry name" value="SH3 Domains"/>
    <property type="match status" value="1"/>
</dbReference>
<keyword evidence="9" id="KW-0862">Zinc</keyword>
<evidence type="ECO:0000256" key="10">
    <source>
        <dbReference type="ARBA" id="ARBA00023043"/>
    </source>
</evidence>
<evidence type="ECO:0000259" key="18">
    <source>
        <dbReference type="PROSITE" id="PS50115"/>
    </source>
</evidence>
<evidence type="ECO:0000256" key="3">
    <source>
        <dbReference type="ARBA" id="ARBA00022443"/>
    </source>
</evidence>
<dbReference type="InterPro" id="IPR002110">
    <property type="entry name" value="Ankyrin_rpt"/>
</dbReference>
<evidence type="ECO:0000256" key="2">
    <source>
        <dbReference type="ARBA" id="ARBA00004496"/>
    </source>
</evidence>
<dbReference type="GO" id="GO:0016020">
    <property type="term" value="C:membrane"/>
    <property type="evidence" value="ECO:0007669"/>
    <property type="project" value="UniProtKB-SubCell"/>
</dbReference>
<keyword evidence="3 13" id="KW-0728">SH3 domain</keyword>
<feature type="region of interest" description="Disordered" evidence="15">
    <location>
        <begin position="697"/>
        <end position="736"/>
    </location>
</feature>
<dbReference type="AlphaFoldDB" id="A0A7M7N2B5"/>
<evidence type="ECO:0000313" key="19">
    <source>
        <dbReference type="EnsemblMetazoa" id="XP_030830121"/>
    </source>
</evidence>